<sequence length="1011" mass="108708">MRRHLLAVTLPLALLATTASTAHASPPPWDTSSVQALIQRIVPAHAHQVELRALPSDGEYYDVDRRGDNIRISATGPSAMLAGFNAYLDQVARVDVSWNGDSLSRLPRTLPTPQEPLHQAATVANRFALNDTDDGYTGAYRTWADWQREIDVLALHGINQVFVPVGAEAVYLDTFRQFGYSEEELLRWIPQPSHQPWWLLQNMSGFPAAVTADQVRQRADLGRKIVSRLRELGITPVLPGYFGTVPPGFAAKVAGARTVPQGNWVGFQRPDWLDPTSTPFADVAKAFYASSERLFGRSTHYKMDLLHEGGQPGPVPVGPASKAVQDSLEAARPGSTWVFLGWQNNPRPDTLAAIDRSRILIVDGLSDRTDQNRNRTWPDSPYAFGSIWNFGGHTTIGAATTKWEDRFWRWRSEAGSTLDGIAVMPEASDNNPAAFDYLTGLAWRNGPVDRDTWFRDWSQRRYGGSDAAAATGWAAIGRTAYSLAGNSEAQDGLYAARPSLTARTAATWSPGSMQYDATEFAAALPALLSVEPALRGSSAYRYDLMDVTRQVLSNRSRTLLPRLKVAYDAKDLATFDKLKAQWLEQMALLEQVAATNPQTMLGPWLDKAGDESLKRSARTLLTVWGTRAGFNAGLGDYANREWAGLISTYYAPRWKAYLDDLSGALRDNRAPSTFDWYQRGADWAATSTPLPQEPTGDIHQVAQQVLGYLTAHPEPVSLTATASPVNVPDNASTTVTVNLRNADPFRTASGVEVTLTAPADSGLTVQPQSVVVPELAPGARTSVSFNVTATGPAARLTAVLTARTAEVVTTVRVIRAGAVQAPNRTITTNNAVFAQSGDAYLIEGAGNDMWGTTKQFGAIYQPNALPPGGSLVTRVVAQDRTGPWARAGLVVSPDLTRTGSAGIANIAITPDNGCVYSWDSDGNGSLDQFRNVTGRAAPQWLRLTRDADTVSADCSPDGTTWTTVGSSVVPAGAVLDGGLFMSAANGGAGTRGAAEFSGFSLGAPAPAPNGG</sequence>
<dbReference type="InterPro" id="IPR024733">
    <property type="entry name" value="NAGLU_tim-barrel"/>
</dbReference>
<dbReference type="EMBL" id="CP158165">
    <property type="protein sequence ID" value="XBV21109.1"/>
    <property type="molecule type" value="Genomic_DNA"/>
</dbReference>
<dbReference type="InterPro" id="IPR024732">
    <property type="entry name" value="NAGLU_C"/>
</dbReference>
<name>A0AAU7T3A7_9ACTN</name>
<evidence type="ECO:0000256" key="2">
    <source>
        <dbReference type="SAM" id="SignalP"/>
    </source>
</evidence>
<dbReference type="PANTHER" id="PTHR12872:SF1">
    <property type="entry name" value="ALPHA-N-ACETYLGLUCOSAMINIDASE"/>
    <property type="match status" value="1"/>
</dbReference>
<dbReference type="Gene3D" id="2.60.120.200">
    <property type="match status" value="1"/>
</dbReference>
<dbReference type="InterPro" id="IPR029018">
    <property type="entry name" value="Hex-like_dom2"/>
</dbReference>
<reference evidence="6" key="1">
    <citation type="submission" date="2024-06" db="EMBL/GenBank/DDBJ databases">
        <title>Kribbella sp. strain HUAS MG21 genome sequences.</title>
        <authorList>
            <person name="Mo P."/>
        </authorList>
    </citation>
    <scope>NUCLEOTIDE SEQUENCE</scope>
    <source>
        <strain evidence="6">HUAS MG21</strain>
    </source>
</reference>
<dbReference type="Gene3D" id="1.20.120.670">
    <property type="entry name" value="N-acetyl-b-d-glucoasminidase"/>
    <property type="match status" value="1"/>
</dbReference>
<feature type="domain" description="Alpha-N-acetylglucosaminidase N-terminal" evidence="4">
    <location>
        <begin position="33"/>
        <end position="111"/>
    </location>
</feature>
<dbReference type="Pfam" id="PF12971">
    <property type="entry name" value="NAGLU_N"/>
    <property type="match status" value="1"/>
</dbReference>
<dbReference type="Gene3D" id="3.30.379.10">
    <property type="entry name" value="Chitobiase/beta-hexosaminidase domain 2-like"/>
    <property type="match status" value="1"/>
</dbReference>
<dbReference type="RefSeq" id="WP_350273973.1">
    <property type="nucleotide sequence ID" value="NZ_CP158165.1"/>
</dbReference>
<dbReference type="PANTHER" id="PTHR12872">
    <property type="entry name" value="ALPHA-N-ACETYLGLUCOSAMINIDASE"/>
    <property type="match status" value="1"/>
</dbReference>
<feature type="domain" description="Alpha-N-acetylglucosaminidase C-terminal" evidence="5">
    <location>
        <begin position="453"/>
        <end position="706"/>
    </location>
</feature>
<dbReference type="InterPro" id="IPR024240">
    <property type="entry name" value="NAGLU_N"/>
</dbReference>
<feature type="domain" description="Alpha-N-acetylglucosaminidase tim-barrel" evidence="3">
    <location>
        <begin position="126"/>
        <end position="444"/>
    </location>
</feature>
<accession>A0AAU7T3A7</accession>
<dbReference type="Gene3D" id="3.20.20.80">
    <property type="entry name" value="Glycosidases"/>
    <property type="match status" value="1"/>
</dbReference>
<keyword evidence="2" id="KW-0732">Signal</keyword>
<evidence type="ECO:0000259" key="4">
    <source>
        <dbReference type="Pfam" id="PF12971"/>
    </source>
</evidence>
<evidence type="ECO:0000256" key="1">
    <source>
        <dbReference type="ARBA" id="ARBA00022801"/>
    </source>
</evidence>
<evidence type="ECO:0000313" key="6">
    <source>
        <dbReference type="EMBL" id="XBV21109.1"/>
    </source>
</evidence>
<dbReference type="InterPro" id="IPR007781">
    <property type="entry name" value="NAGLU"/>
</dbReference>
<dbReference type="GO" id="GO:0016787">
    <property type="term" value="F:hydrolase activity"/>
    <property type="evidence" value="ECO:0007669"/>
    <property type="project" value="UniProtKB-KW"/>
</dbReference>
<evidence type="ECO:0000259" key="5">
    <source>
        <dbReference type="Pfam" id="PF12972"/>
    </source>
</evidence>
<dbReference type="GO" id="GO:0005975">
    <property type="term" value="P:carbohydrate metabolic process"/>
    <property type="evidence" value="ECO:0007669"/>
    <property type="project" value="UniProtKB-ARBA"/>
</dbReference>
<proteinExistence type="predicted"/>
<dbReference type="AlphaFoldDB" id="A0AAU7T3A7"/>
<organism evidence="6">
    <name type="scientific">Kribbella sp. HUAS MG21</name>
    <dbReference type="NCBI Taxonomy" id="3160966"/>
    <lineage>
        <taxon>Bacteria</taxon>
        <taxon>Bacillati</taxon>
        <taxon>Actinomycetota</taxon>
        <taxon>Actinomycetes</taxon>
        <taxon>Propionibacteriales</taxon>
        <taxon>Kribbellaceae</taxon>
        <taxon>Kribbella</taxon>
    </lineage>
</organism>
<keyword evidence="1" id="KW-0378">Hydrolase</keyword>
<protein>
    <submittedName>
        <fullName evidence="6">Alpha-N-acetylglucosaminidase TIM-barrel domain-containing protein</fullName>
    </submittedName>
</protein>
<gene>
    <name evidence="6" type="ORF">ABN611_21350</name>
</gene>
<feature type="chain" id="PRO_5043829178" evidence="2">
    <location>
        <begin position="25"/>
        <end position="1011"/>
    </location>
</feature>
<dbReference type="Pfam" id="PF05089">
    <property type="entry name" value="NAGLU"/>
    <property type="match status" value="1"/>
</dbReference>
<evidence type="ECO:0000259" key="3">
    <source>
        <dbReference type="Pfam" id="PF05089"/>
    </source>
</evidence>
<dbReference type="Pfam" id="PF12972">
    <property type="entry name" value="NAGLU_C"/>
    <property type="match status" value="1"/>
</dbReference>
<feature type="signal peptide" evidence="2">
    <location>
        <begin position="1"/>
        <end position="24"/>
    </location>
</feature>